<feature type="chain" id="PRO_5047187313" description="NTF2 fold domain-containing protein" evidence="1">
    <location>
        <begin position="21"/>
        <end position="99"/>
    </location>
</feature>
<evidence type="ECO:0008006" key="4">
    <source>
        <dbReference type="Google" id="ProtNLM"/>
    </source>
</evidence>
<protein>
    <recommendedName>
        <fullName evidence="4">NTF2 fold domain-containing protein</fullName>
    </recommendedName>
</protein>
<evidence type="ECO:0000256" key="1">
    <source>
        <dbReference type="SAM" id="SignalP"/>
    </source>
</evidence>
<dbReference type="PROSITE" id="PS51257">
    <property type="entry name" value="PROKAR_LIPOPROTEIN"/>
    <property type="match status" value="1"/>
</dbReference>
<dbReference type="Proteomes" id="UP001597115">
    <property type="component" value="Unassembled WGS sequence"/>
</dbReference>
<gene>
    <name evidence="2" type="ORF">ACFSCW_02745</name>
</gene>
<keyword evidence="3" id="KW-1185">Reference proteome</keyword>
<accession>A0ABW4I0Z7</accession>
<sequence>MVAFRSIVIAAFLTAGCSKSADTTDQHAAAAALQIAISYANAHYPKGTFQPDGARLGYYVEDSGATWKIDVQPVGYMGDGLQVLVRKHDMTVISALRTQ</sequence>
<dbReference type="RefSeq" id="WP_380886648.1">
    <property type="nucleotide sequence ID" value="NZ_JBHUDY010000001.1"/>
</dbReference>
<name>A0ABW4I0Z7_9SPHN</name>
<proteinExistence type="predicted"/>
<comment type="caution">
    <text evidence="2">The sequence shown here is derived from an EMBL/GenBank/DDBJ whole genome shotgun (WGS) entry which is preliminary data.</text>
</comment>
<keyword evidence="1" id="KW-0732">Signal</keyword>
<dbReference type="EMBL" id="JBHUDY010000001">
    <property type="protein sequence ID" value="MFD1610715.1"/>
    <property type="molecule type" value="Genomic_DNA"/>
</dbReference>
<feature type="signal peptide" evidence="1">
    <location>
        <begin position="1"/>
        <end position="20"/>
    </location>
</feature>
<organism evidence="2 3">
    <name type="scientific">Sphingomonas tabacisoli</name>
    <dbReference type="NCBI Taxonomy" id="2249466"/>
    <lineage>
        <taxon>Bacteria</taxon>
        <taxon>Pseudomonadati</taxon>
        <taxon>Pseudomonadota</taxon>
        <taxon>Alphaproteobacteria</taxon>
        <taxon>Sphingomonadales</taxon>
        <taxon>Sphingomonadaceae</taxon>
        <taxon>Sphingomonas</taxon>
    </lineage>
</organism>
<reference evidence="3" key="1">
    <citation type="journal article" date="2019" name="Int. J. Syst. Evol. Microbiol.">
        <title>The Global Catalogue of Microorganisms (GCM) 10K type strain sequencing project: providing services to taxonomists for standard genome sequencing and annotation.</title>
        <authorList>
            <consortium name="The Broad Institute Genomics Platform"/>
            <consortium name="The Broad Institute Genome Sequencing Center for Infectious Disease"/>
            <person name="Wu L."/>
            <person name="Ma J."/>
        </authorList>
    </citation>
    <scope>NUCLEOTIDE SEQUENCE [LARGE SCALE GENOMIC DNA]</scope>
    <source>
        <strain evidence="3">CGMCC 1.16275</strain>
    </source>
</reference>
<evidence type="ECO:0000313" key="2">
    <source>
        <dbReference type="EMBL" id="MFD1610715.1"/>
    </source>
</evidence>
<evidence type="ECO:0000313" key="3">
    <source>
        <dbReference type="Proteomes" id="UP001597115"/>
    </source>
</evidence>